<protein>
    <submittedName>
        <fullName evidence="1">Uncharacterized protein</fullName>
    </submittedName>
</protein>
<dbReference type="AlphaFoldDB" id="A0A3P6C0J5"/>
<name>A0A3P6C0J5_BRACM</name>
<sequence length="118" mass="14142">MRMVMLNVTLLVSTYSPATSLKKLFLILTIVMSSCWLKLVSQRTSRSLLMILCFNRVHRGLFNTARRIQKFSIFLCFQIRLLKQKRRKNSKLSIKRNIKRQKHDKDSHRQIFTKRVLF</sequence>
<gene>
    <name evidence="1" type="ORF">BRAA08T35139Z</name>
</gene>
<proteinExistence type="predicted"/>
<accession>A0A3P6C0J5</accession>
<reference evidence="1" key="1">
    <citation type="submission" date="2018-11" db="EMBL/GenBank/DDBJ databases">
        <authorList>
            <consortium name="Genoscope - CEA"/>
            <person name="William W."/>
        </authorList>
    </citation>
    <scope>NUCLEOTIDE SEQUENCE</scope>
</reference>
<organism evidence="1">
    <name type="scientific">Brassica campestris</name>
    <name type="common">Field mustard</name>
    <dbReference type="NCBI Taxonomy" id="3711"/>
    <lineage>
        <taxon>Eukaryota</taxon>
        <taxon>Viridiplantae</taxon>
        <taxon>Streptophyta</taxon>
        <taxon>Embryophyta</taxon>
        <taxon>Tracheophyta</taxon>
        <taxon>Spermatophyta</taxon>
        <taxon>Magnoliopsida</taxon>
        <taxon>eudicotyledons</taxon>
        <taxon>Gunneridae</taxon>
        <taxon>Pentapetalae</taxon>
        <taxon>rosids</taxon>
        <taxon>malvids</taxon>
        <taxon>Brassicales</taxon>
        <taxon>Brassicaceae</taxon>
        <taxon>Brassiceae</taxon>
        <taxon>Brassica</taxon>
    </lineage>
</organism>
<evidence type="ECO:0000313" key="1">
    <source>
        <dbReference type="EMBL" id="VDD07610.1"/>
    </source>
</evidence>
<dbReference type="PROSITE" id="PS51257">
    <property type="entry name" value="PROKAR_LIPOPROTEIN"/>
    <property type="match status" value="1"/>
</dbReference>
<dbReference type="EMBL" id="LR031575">
    <property type="protein sequence ID" value="VDD07610.1"/>
    <property type="molecule type" value="Genomic_DNA"/>
</dbReference>